<dbReference type="eggNOG" id="COG2207">
    <property type="taxonomic scope" value="Bacteria"/>
</dbReference>
<keyword evidence="4" id="KW-0472">Membrane</keyword>
<dbReference type="InterPro" id="IPR018060">
    <property type="entry name" value="HTH_AraC"/>
</dbReference>
<proteinExistence type="predicted"/>
<keyword evidence="4" id="KW-1133">Transmembrane helix</keyword>
<evidence type="ECO:0000256" key="2">
    <source>
        <dbReference type="ARBA" id="ARBA00023125"/>
    </source>
</evidence>
<dbReference type="AlphaFoldDB" id="C0EDX7"/>
<dbReference type="Pfam" id="PF12833">
    <property type="entry name" value="HTH_18"/>
    <property type="match status" value="1"/>
</dbReference>
<dbReference type="HOGENOM" id="CLU_377116_0_0_9"/>
<organism evidence="6 7">
    <name type="scientific">[Clostridium] methylpentosum DSM 5476</name>
    <dbReference type="NCBI Taxonomy" id="537013"/>
    <lineage>
        <taxon>Bacteria</taxon>
        <taxon>Bacillati</taxon>
        <taxon>Bacillota</taxon>
        <taxon>Clostridia</taxon>
        <taxon>Eubacteriales</taxon>
        <taxon>Oscillospiraceae</taxon>
        <taxon>Oscillospiraceae incertae sedis</taxon>
    </lineage>
</organism>
<evidence type="ECO:0000256" key="3">
    <source>
        <dbReference type="ARBA" id="ARBA00023163"/>
    </source>
</evidence>
<feature type="transmembrane region" description="Helical" evidence="4">
    <location>
        <begin position="298"/>
        <end position="321"/>
    </location>
</feature>
<feature type="transmembrane region" description="Helical" evidence="4">
    <location>
        <begin position="12"/>
        <end position="32"/>
    </location>
</feature>
<keyword evidence="1" id="KW-0805">Transcription regulation</keyword>
<keyword evidence="2" id="KW-0238">DNA-binding</keyword>
<dbReference type="Gene3D" id="1.10.10.60">
    <property type="entry name" value="Homeodomain-like"/>
    <property type="match status" value="2"/>
</dbReference>
<gene>
    <name evidence="6" type="ORF">CLOSTMETH_02056</name>
</gene>
<dbReference type="SMART" id="SM00342">
    <property type="entry name" value="HTH_ARAC"/>
    <property type="match status" value="1"/>
</dbReference>
<feature type="domain" description="HTH araC/xylS-type" evidence="5">
    <location>
        <begin position="630"/>
        <end position="729"/>
    </location>
</feature>
<evidence type="ECO:0000313" key="6">
    <source>
        <dbReference type="EMBL" id="EEG30325.1"/>
    </source>
</evidence>
<dbReference type="Proteomes" id="UP000003340">
    <property type="component" value="Unassembled WGS sequence"/>
</dbReference>
<name>C0EDX7_9FIRM</name>
<dbReference type="EMBL" id="ACEC01000066">
    <property type="protein sequence ID" value="EEG30325.1"/>
    <property type="molecule type" value="Genomic_DNA"/>
</dbReference>
<evidence type="ECO:0000256" key="4">
    <source>
        <dbReference type="SAM" id="Phobius"/>
    </source>
</evidence>
<evidence type="ECO:0000256" key="1">
    <source>
        <dbReference type="ARBA" id="ARBA00023015"/>
    </source>
</evidence>
<accession>C0EDX7</accession>
<dbReference type="PANTHER" id="PTHR43280:SF28">
    <property type="entry name" value="HTH-TYPE TRANSCRIPTIONAL ACTIVATOR RHAS"/>
    <property type="match status" value="1"/>
</dbReference>
<keyword evidence="3" id="KW-0804">Transcription</keyword>
<reference evidence="6 7" key="1">
    <citation type="submission" date="2009-01" db="EMBL/GenBank/DDBJ databases">
        <authorList>
            <person name="Fulton L."/>
            <person name="Clifton S."/>
            <person name="Fulton B."/>
            <person name="Xu J."/>
            <person name="Minx P."/>
            <person name="Pepin K.H."/>
            <person name="Johnson M."/>
            <person name="Bhonagiri V."/>
            <person name="Nash W.E."/>
            <person name="Mardis E.R."/>
            <person name="Wilson R.K."/>
        </authorList>
    </citation>
    <scope>NUCLEOTIDE SEQUENCE [LARGE SCALE GENOMIC DNA]</scope>
    <source>
        <strain evidence="6 7">DSM 5476</strain>
    </source>
</reference>
<comment type="caution">
    <text evidence="6">The sequence shown here is derived from an EMBL/GenBank/DDBJ whole genome shotgun (WGS) entry which is preliminary data.</text>
</comment>
<dbReference type="PROSITE" id="PS01124">
    <property type="entry name" value="HTH_ARAC_FAMILY_2"/>
    <property type="match status" value="1"/>
</dbReference>
<dbReference type="GO" id="GO:0003700">
    <property type="term" value="F:DNA-binding transcription factor activity"/>
    <property type="evidence" value="ECO:0007669"/>
    <property type="project" value="InterPro"/>
</dbReference>
<dbReference type="InterPro" id="IPR009057">
    <property type="entry name" value="Homeodomain-like_sf"/>
</dbReference>
<dbReference type="SUPFAM" id="SSF46689">
    <property type="entry name" value="Homeodomain-like"/>
    <property type="match status" value="2"/>
</dbReference>
<dbReference type="STRING" id="537013.CLOSTMETH_02056"/>
<dbReference type="GO" id="GO:0043565">
    <property type="term" value="F:sequence-specific DNA binding"/>
    <property type="evidence" value="ECO:0007669"/>
    <property type="project" value="InterPro"/>
</dbReference>
<reference evidence="6 7" key="2">
    <citation type="submission" date="2009-02" db="EMBL/GenBank/DDBJ databases">
        <title>Draft genome sequence of Clostridium methylpentosum (DSM 5476).</title>
        <authorList>
            <person name="Sudarsanam P."/>
            <person name="Ley R."/>
            <person name="Guruge J."/>
            <person name="Turnbaugh P.J."/>
            <person name="Mahowald M."/>
            <person name="Liep D."/>
            <person name="Gordon J."/>
        </authorList>
    </citation>
    <scope>NUCLEOTIDE SEQUENCE [LARGE SCALE GENOMIC DNA]</scope>
    <source>
        <strain evidence="6 7">DSM 5476</strain>
    </source>
</reference>
<evidence type="ECO:0000259" key="5">
    <source>
        <dbReference type="PROSITE" id="PS01124"/>
    </source>
</evidence>
<sequence>MNKIFRKLARLIIFAFVLIFLISNAIISLSYYNYFEKMMAAKLTQSVSTSSTAYIQSFFDTIKREALKLIEEEPLKGFLEGSAEPESTEDFLRYRTDVSASEFIEVYSAKSGIAVAYDEQGDYFYTGGKNPDLDFGDESCVFLPYAVPKKPGATVYGNYVRDYAVVYQKIGEDGSYIATGLCAHVTRSVILSGLILPENVSYKDIREGLVDNTDSNMYLVNPDGMILSDYFLKYAGQSLTDYDFYETFHNSAFDSDHRLFSYNESSYLMSCAYQPKPGLYVVGVIQKQDIIAAILPTLLILSLLILIALSVFCALCLLLLYRAFSPYEKLVQKVSETSKSELYGAELLGEAIQKGAAAEQKAYEMVLSDYLLDREIDLDTLSEIEEQYPGEYLPITCQIDDYESLSPSTRWLHTCREVAESIFCFMDKVLCVSLDKNKLLLILCGDSAQVDIEGVLAECRSTLAEAGVSTSYILGKAQSKLKDVKESYYDMQKIMFMSVCYGAGSIISQFGGEDHVEFPSTAVTTLIGCLNTCDREKISKLLDQIFDDFEGKKSSLISIYLHQITLSLISHIASFDSEQTLIDYQDILNRVTAASSLSAAKTLISQLCFDSCDYLASFQNKARGKQEVEAKIIEYLNEHYSDPNLSLTLLSNIFGYSPKYLGRIFKNYTNLFFTQYLTKLRMDKARDLVLNTEMPIAEIFESVGITTLQHFYRLFKKEFGYSPAAMRKHRGELLE</sequence>
<dbReference type="PANTHER" id="PTHR43280">
    <property type="entry name" value="ARAC-FAMILY TRANSCRIPTIONAL REGULATOR"/>
    <property type="match status" value="1"/>
</dbReference>
<evidence type="ECO:0000313" key="7">
    <source>
        <dbReference type="Proteomes" id="UP000003340"/>
    </source>
</evidence>
<protein>
    <submittedName>
        <fullName evidence="6">Transcriptional regulator, AraC family</fullName>
    </submittedName>
</protein>
<keyword evidence="4" id="KW-0812">Transmembrane</keyword>
<keyword evidence="7" id="KW-1185">Reference proteome</keyword>